<sequence length="249" mass="28383">MSENQPKEENTQNALSELLDDALKDFENTNESKALDDASKIPEVTNFSASDNFLKESLEETMKSFMNSDQAELAAGLQELILGDEGSELQTVIQESLKSLAEAKQNLPEGSDMTSIFANMGIQEDISLDEDMLPMLMQFMQPLLSKDVLYPSIKDLCDKYPKWLEDHESTSDKEEFERYTQMFNCIKEVRDHLENQQDTDDDITKTRKFKELMELLKKMQECGQPPEELMRDVADGNPIPDNVGQCTLM</sequence>
<name>A0A2H8TR75_9HEMI</name>
<feature type="compositionally biased region" description="Basic and acidic residues" evidence="3">
    <location>
        <begin position="1"/>
        <end position="10"/>
    </location>
</feature>
<evidence type="ECO:0000256" key="2">
    <source>
        <dbReference type="ARBA" id="ARBA00029688"/>
    </source>
</evidence>
<dbReference type="PANTHER" id="PTHR12774:SF2">
    <property type="entry name" value="PEROXISOMAL BIOGENESIS FACTOR 19"/>
    <property type="match status" value="1"/>
</dbReference>
<dbReference type="InterPro" id="IPR006708">
    <property type="entry name" value="Pex19"/>
</dbReference>
<accession>A0A2H8TR75</accession>
<dbReference type="EMBL" id="GFXV01004860">
    <property type="protein sequence ID" value="MBW16665.1"/>
    <property type="molecule type" value="Transcribed_RNA"/>
</dbReference>
<dbReference type="GO" id="GO:0033328">
    <property type="term" value="F:peroxisome membrane targeting sequence binding"/>
    <property type="evidence" value="ECO:0007669"/>
    <property type="project" value="TreeGrafter"/>
</dbReference>
<feature type="region of interest" description="Disordered" evidence="3">
    <location>
        <begin position="228"/>
        <end position="249"/>
    </location>
</feature>
<feature type="region of interest" description="Disordered" evidence="3">
    <location>
        <begin position="1"/>
        <end position="40"/>
    </location>
</feature>
<dbReference type="Pfam" id="PF04614">
    <property type="entry name" value="Pex19"/>
    <property type="match status" value="1"/>
</dbReference>
<proteinExistence type="inferred from homology"/>
<reference evidence="4" key="1">
    <citation type="submission" date="2017-10" db="EMBL/GenBank/DDBJ databases">
        <title>Transcriptome Assembly of Sugarcane Aphid Adults.</title>
        <authorList>
            <person name="Scully E.D."/>
            <person name="Palmer N.A."/>
            <person name="Geib S.M."/>
            <person name="Sarath G."/>
            <person name="Sattler S.E."/>
        </authorList>
    </citation>
    <scope>NUCLEOTIDE SEQUENCE</scope>
    <source>
        <tissue evidence="4">Whole body</tissue>
    </source>
</reference>
<evidence type="ECO:0000313" key="4">
    <source>
        <dbReference type="EMBL" id="MBW16665.1"/>
    </source>
</evidence>
<dbReference type="InterPro" id="IPR038322">
    <property type="entry name" value="Pex19_C_sf"/>
</dbReference>
<dbReference type="OrthoDB" id="21292at2759"/>
<dbReference type="GO" id="GO:0045046">
    <property type="term" value="P:protein import into peroxisome membrane"/>
    <property type="evidence" value="ECO:0007669"/>
    <property type="project" value="TreeGrafter"/>
</dbReference>
<evidence type="ECO:0000256" key="1">
    <source>
        <dbReference type="ARBA" id="ARBA00006326"/>
    </source>
</evidence>
<evidence type="ECO:0000256" key="3">
    <source>
        <dbReference type="SAM" id="MobiDB-lite"/>
    </source>
</evidence>
<dbReference type="Gene3D" id="1.20.120.900">
    <property type="entry name" value="Pex19, mPTS binding domain"/>
    <property type="match status" value="1"/>
</dbReference>
<dbReference type="AlphaFoldDB" id="A0A2H8TR75"/>
<dbReference type="GO" id="GO:0005778">
    <property type="term" value="C:peroxisomal membrane"/>
    <property type="evidence" value="ECO:0007669"/>
    <property type="project" value="TreeGrafter"/>
</dbReference>
<comment type="similarity">
    <text evidence="1">Belongs to the peroxin-19 family.</text>
</comment>
<gene>
    <name evidence="4" type="primary">Pex19_1</name>
</gene>
<protein>
    <recommendedName>
        <fullName evidence="2">Peroxin-19</fullName>
    </recommendedName>
</protein>
<organism evidence="4">
    <name type="scientific">Melanaphis sacchari</name>
    <dbReference type="NCBI Taxonomy" id="742174"/>
    <lineage>
        <taxon>Eukaryota</taxon>
        <taxon>Metazoa</taxon>
        <taxon>Ecdysozoa</taxon>
        <taxon>Arthropoda</taxon>
        <taxon>Hexapoda</taxon>
        <taxon>Insecta</taxon>
        <taxon>Pterygota</taxon>
        <taxon>Neoptera</taxon>
        <taxon>Paraneoptera</taxon>
        <taxon>Hemiptera</taxon>
        <taxon>Sternorrhyncha</taxon>
        <taxon>Aphidomorpha</taxon>
        <taxon>Aphidoidea</taxon>
        <taxon>Aphididae</taxon>
        <taxon>Aphidini</taxon>
        <taxon>Melanaphis</taxon>
    </lineage>
</organism>
<dbReference type="PANTHER" id="PTHR12774">
    <property type="entry name" value="PEROXISOMAL BIOGENESIS FACTOR 19"/>
    <property type="match status" value="1"/>
</dbReference>